<name>A0A0W0ZP47_9GAMM</name>
<accession>A0A0W0ZP47</accession>
<reference evidence="1 2" key="1">
    <citation type="submission" date="2015-11" db="EMBL/GenBank/DDBJ databases">
        <title>Genomic analysis of 38 Legionella species identifies large and diverse effector repertoires.</title>
        <authorList>
            <person name="Burstein D."/>
            <person name="Amaro F."/>
            <person name="Zusman T."/>
            <person name="Lifshitz Z."/>
            <person name="Cohen O."/>
            <person name="Gilbert J.A."/>
            <person name="Pupko T."/>
            <person name="Shuman H.A."/>
            <person name="Segal G."/>
        </authorList>
    </citation>
    <scope>NUCLEOTIDE SEQUENCE [LARGE SCALE GENOMIC DNA]</scope>
    <source>
        <strain evidence="1 2">IMVS3376</strain>
    </source>
</reference>
<dbReference type="AlphaFoldDB" id="A0A0W0ZP47"/>
<dbReference type="PATRIC" id="fig|947033.5.peg.575"/>
<protein>
    <submittedName>
        <fullName evidence="1">Uncharacterized protein</fullName>
    </submittedName>
</protein>
<comment type="caution">
    <text evidence="1">The sequence shown here is derived from an EMBL/GenBank/DDBJ whole genome shotgun (WGS) entry which is preliminary data.</text>
</comment>
<dbReference type="STRING" id="947033.Lste_0538"/>
<dbReference type="Proteomes" id="UP000054926">
    <property type="component" value="Unassembled WGS sequence"/>
</dbReference>
<proteinExistence type="predicted"/>
<gene>
    <name evidence="1" type="ORF">Lste_0538</name>
</gene>
<keyword evidence="2" id="KW-1185">Reference proteome</keyword>
<evidence type="ECO:0000313" key="2">
    <source>
        <dbReference type="Proteomes" id="UP000054926"/>
    </source>
</evidence>
<organism evidence="1 2">
    <name type="scientific">Legionella steelei</name>
    <dbReference type="NCBI Taxonomy" id="947033"/>
    <lineage>
        <taxon>Bacteria</taxon>
        <taxon>Pseudomonadati</taxon>
        <taxon>Pseudomonadota</taxon>
        <taxon>Gammaproteobacteria</taxon>
        <taxon>Legionellales</taxon>
        <taxon>Legionellaceae</taxon>
        <taxon>Legionella</taxon>
    </lineage>
</organism>
<dbReference type="EMBL" id="LNYY01000008">
    <property type="protein sequence ID" value="KTD70760.1"/>
    <property type="molecule type" value="Genomic_DNA"/>
</dbReference>
<evidence type="ECO:0000313" key="1">
    <source>
        <dbReference type="EMBL" id="KTD70760.1"/>
    </source>
</evidence>
<dbReference type="RefSeq" id="WP_058509558.1">
    <property type="nucleotide sequence ID" value="NZ_DAIOMV010000001.1"/>
</dbReference>
<sequence length="64" mass="7257">MPNVKADLAETPDVVLWLVGDQYLPNKQVQLLALSSRRGLSFFQRHVSAAELITHIHNANYKEI</sequence>